<evidence type="ECO:0000313" key="2">
    <source>
        <dbReference type="EMBL" id="MBP0464599.1"/>
    </source>
</evidence>
<dbReference type="Gene3D" id="3.40.50.200">
    <property type="entry name" value="Peptidase S8/S53 domain"/>
    <property type="match status" value="1"/>
</dbReference>
<name>A0ABS4ATA9_9PROT</name>
<dbReference type="InterPro" id="IPR000209">
    <property type="entry name" value="Peptidase_S8/S53_dom"/>
</dbReference>
<comment type="caution">
    <text evidence="2">The sequence shown here is derived from an EMBL/GenBank/DDBJ whole genome shotgun (WGS) entry which is preliminary data.</text>
</comment>
<organism evidence="2 3">
    <name type="scientific">Roseomonas nitratireducens</name>
    <dbReference type="NCBI Taxonomy" id="2820810"/>
    <lineage>
        <taxon>Bacteria</taxon>
        <taxon>Pseudomonadati</taxon>
        <taxon>Pseudomonadota</taxon>
        <taxon>Alphaproteobacteria</taxon>
        <taxon>Acetobacterales</taxon>
        <taxon>Roseomonadaceae</taxon>
        <taxon>Roseomonas</taxon>
    </lineage>
</organism>
<dbReference type="CDD" id="cd00306">
    <property type="entry name" value="Peptidases_S8_S53"/>
    <property type="match status" value="1"/>
</dbReference>
<dbReference type="EMBL" id="JAGIYZ010000010">
    <property type="protein sequence ID" value="MBP0464599.1"/>
    <property type="molecule type" value="Genomic_DNA"/>
</dbReference>
<dbReference type="Pfam" id="PF00082">
    <property type="entry name" value="Peptidase_S8"/>
    <property type="match status" value="1"/>
</dbReference>
<keyword evidence="3" id="KW-1185">Reference proteome</keyword>
<protein>
    <submittedName>
        <fullName evidence="2">S8/S53 family peptidase</fullName>
    </submittedName>
</protein>
<dbReference type="Proteomes" id="UP000680815">
    <property type="component" value="Unassembled WGS sequence"/>
</dbReference>
<dbReference type="SUPFAM" id="SSF52743">
    <property type="entry name" value="Subtilisin-like"/>
    <property type="match status" value="1"/>
</dbReference>
<proteinExistence type="predicted"/>
<accession>A0ABS4ATA9</accession>
<dbReference type="RefSeq" id="WP_209351997.1">
    <property type="nucleotide sequence ID" value="NZ_JAGIYZ010000010.1"/>
</dbReference>
<evidence type="ECO:0000313" key="3">
    <source>
        <dbReference type="Proteomes" id="UP000680815"/>
    </source>
</evidence>
<sequence length="477" mass="50200">MSDQDGPRLVLLMENTPDLRRAYAAWSLESVANVLKSMLADGLERAGLQGQRRLASEFEVVALPSNVTPPEDDDVDVEEWTQDVVIGLRMTGGERSAEELVASVPLAFGAEATIGADLPVAAYAADGLWTHWCPSEAADPLFGDRAAALHAMKASPGDLAGLPLPGGEAVTIAMVDTGLPEEMLPPKGQMRGWKVLVDPNDPASISRHPGEPLTPHGAMVARNARALAPANRVRLLDCPVIPDGIVDLPVFLHSVLEALRGIRVTLRRQRRREEQAQRPRAGFVLCNAWGVFDPTKEFSGKPYSSDPTHPVSRVLARIAALDADIVFAAGNCGPFCPAPRCHPEFTGPGRGINGANALPFVLTVGAVRSDGTWLGYAGQGPGIQGMAQEKPDLCTPSQFDDGDGWGGSTGTSASTGLAAGAVALLRTRWTATDLTPQALRKALRDAAKQPDGSAGWASRTGHGVMDVAGTAAALPQP</sequence>
<dbReference type="InterPro" id="IPR036852">
    <property type="entry name" value="Peptidase_S8/S53_dom_sf"/>
</dbReference>
<evidence type="ECO:0000259" key="1">
    <source>
        <dbReference type="Pfam" id="PF00082"/>
    </source>
</evidence>
<reference evidence="2 3" key="1">
    <citation type="submission" date="2021-03" db="EMBL/GenBank/DDBJ databases">
        <authorList>
            <person name="So Y."/>
        </authorList>
    </citation>
    <scope>NUCLEOTIDE SEQUENCE [LARGE SCALE GENOMIC DNA]</scope>
    <source>
        <strain evidence="2 3">PWR1</strain>
    </source>
</reference>
<feature type="domain" description="Peptidase S8/S53" evidence="1">
    <location>
        <begin position="167"/>
        <end position="463"/>
    </location>
</feature>
<gene>
    <name evidence="2" type="ORF">J5Y09_11835</name>
</gene>